<evidence type="ECO:0000313" key="9">
    <source>
        <dbReference type="EMBL" id="MAG21858.1"/>
    </source>
</evidence>
<comment type="pathway">
    <text evidence="5">Cofactor biosynthesis; coenzyme A biosynthesis.</text>
</comment>
<dbReference type="GO" id="GO:0015940">
    <property type="term" value="P:pantothenate biosynthetic process"/>
    <property type="evidence" value="ECO:0007669"/>
    <property type="project" value="UniProtKB-UniRule"/>
</dbReference>
<name>A0A2D6M0B2_9ARCH</name>
<evidence type="ECO:0000313" key="10">
    <source>
        <dbReference type="Proteomes" id="UP000226592"/>
    </source>
</evidence>
<dbReference type="GO" id="GO:0015937">
    <property type="term" value="P:coenzyme A biosynthetic process"/>
    <property type="evidence" value="ECO:0007669"/>
    <property type="project" value="UniProtKB-UniRule"/>
</dbReference>
<dbReference type="CDD" id="cd06557">
    <property type="entry name" value="KPHMT-like"/>
    <property type="match status" value="1"/>
</dbReference>
<dbReference type="GO" id="GO:0008168">
    <property type="term" value="F:methyltransferase activity"/>
    <property type="evidence" value="ECO:0007669"/>
    <property type="project" value="UniProtKB-KW"/>
</dbReference>
<dbReference type="EMBL" id="NZBU01000004">
    <property type="protein sequence ID" value="MAG21858.1"/>
    <property type="molecule type" value="Genomic_DNA"/>
</dbReference>
<dbReference type="GO" id="GO:0000287">
    <property type="term" value="F:magnesium ion binding"/>
    <property type="evidence" value="ECO:0007669"/>
    <property type="project" value="TreeGrafter"/>
</dbReference>
<comment type="catalytic activity">
    <reaction evidence="5">
        <text>(6R)-5,10-methylene-5,6,7,8-tetrahydrofolate + 3-methyl-2-oxobutanoate + H2O = 2-dehydropantoate + (6S)-5,6,7,8-tetrahydrofolate</text>
        <dbReference type="Rhea" id="RHEA:11824"/>
        <dbReference type="ChEBI" id="CHEBI:11561"/>
        <dbReference type="ChEBI" id="CHEBI:11851"/>
        <dbReference type="ChEBI" id="CHEBI:15377"/>
        <dbReference type="ChEBI" id="CHEBI:15636"/>
        <dbReference type="ChEBI" id="CHEBI:57453"/>
        <dbReference type="EC" id="2.1.2.11"/>
    </reaction>
</comment>
<accession>A0A2D6M0B2</accession>
<protein>
    <recommendedName>
        <fullName evidence="5">3-methyl-2-oxobutanoate hydroxymethyltransferase</fullName>
        <ecNumber evidence="5">2.1.2.11</ecNumber>
    </recommendedName>
    <alternativeName>
        <fullName evidence="5">Ketopantoate hydroxymethyltransferase</fullName>
        <shortName evidence="5">KPHMT</shortName>
    </alternativeName>
</protein>
<comment type="subunit">
    <text evidence="5">Homodecamer; pentamer of dimers.</text>
</comment>
<dbReference type="Pfam" id="PF02548">
    <property type="entry name" value="Pantoate_transf"/>
    <property type="match status" value="1"/>
</dbReference>
<comment type="cofactor">
    <cofactor evidence="5 8">
        <name>Mg(2+)</name>
        <dbReference type="ChEBI" id="CHEBI:18420"/>
    </cofactor>
    <text evidence="5 8">Binds 1 Mg(2+) ion per subunit.</text>
</comment>
<dbReference type="NCBIfam" id="NF001452">
    <property type="entry name" value="PRK00311.1"/>
    <property type="match status" value="1"/>
</dbReference>
<comment type="subcellular location">
    <subcellularLocation>
        <location evidence="5">Cytoplasm</location>
    </subcellularLocation>
</comment>
<keyword evidence="5" id="KW-0963">Cytoplasm</keyword>
<dbReference type="InterPro" id="IPR015813">
    <property type="entry name" value="Pyrv/PenolPyrv_kinase-like_dom"/>
</dbReference>
<feature type="binding site" evidence="5 7">
    <location>
        <begin position="41"/>
        <end position="42"/>
    </location>
    <ligand>
        <name>3-methyl-2-oxobutanoate</name>
        <dbReference type="ChEBI" id="CHEBI:11851"/>
    </ligand>
</feature>
<proteinExistence type="inferred from homology"/>
<feature type="binding site" evidence="5 7">
    <location>
        <position position="80"/>
    </location>
    <ligand>
        <name>3-methyl-2-oxobutanoate</name>
        <dbReference type="ChEBI" id="CHEBI:11851"/>
    </ligand>
</feature>
<dbReference type="EC" id="2.1.2.11" evidence="5"/>
<dbReference type="UniPathway" id="UPA00241"/>
<dbReference type="FunFam" id="3.20.20.60:FF:000003">
    <property type="entry name" value="3-methyl-2-oxobutanoate hydroxymethyltransferase"/>
    <property type="match status" value="1"/>
</dbReference>
<evidence type="ECO:0000256" key="3">
    <source>
        <dbReference type="ARBA" id="ARBA00022679"/>
    </source>
</evidence>
<keyword evidence="5 8" id="KW-0479">Metal-binding</keyword>
<reference evidence="10" key="1">
    <citation type="submission" date="2017-09" db="EMBL/GenBank/DDBJ databases">
        <title>The Reconstruction of 2,631 Draft Metagenome-Assembled Genomes from the Global Oceans.</title>
        <authorList>
            <person name="Tully B.J."/>
            <person name="Graham E.D."/>
            <person name="Heidelberg J.F."/>
        </authorList>
    </citation>
    <scope>NUCLEOTIDE SEQUENCE [LARGE SCALE GENOMIC DNA]</scope>
</reference>
<dbReference type="NCBIfam" id="TIGR00222">
    <property type="entry name" value="panB"/>
    <property type="match status" value="1"/>
</dbReference>
<keyword evidence="4 5" id="KW-0173">Coenzyme A biosynthesis</keyword>
<dbReference type="Gene3D" id="3.20.20.60">
    <property type="entry name" value="Phosphoenolpyruvate-binding domains"/>
    <property type="match status" value="1"/>
</dbReference>
<dbReference type="InterPro" id="IPR040442">
    <property type="entry name" value="Pyrv_kinase-like_dom_sf"/>
</dbReference>
<comment type="similarity">
    <text evidence="2 5">Belongs to the PanB family.</text>
</comment>
<dbReference type="PIRSF" id="PIRSF000388">
    <property type="entry name" value="Pantoate_hydroxy_MeTrfase"/>
    <property type="match status" value="1"/>
</dbReference>
<evidence type="ECO:0000256" key="2">
    <source>
        <dbReference type="ARBA" id="ARBA00008676"/>
    </source>
</evidence>
<evidence type="ECO:0000256" key="8">
    <source>
        <dbReference type="PIRSR" id="PIRSR000388-3"/>
    </source>
</evidence>
<evidence type="ECO:0000256" key="5">
    <source>
        <dbReference type="HAMAP-Rule" id="MF_00156"/>
    </source>
</evidence>
<dbReference type="GO" id="GO:0003864">
    <property type="term" value="F:3-methyl-2-oxobutanoate hydroxymethyltransferase activity"/>
    <property type="evidence" value="ECO:0007669"/>
    <property type="project" value="UniProtKB-UniRule"/>
</dbReference>
<comment type="pathway">
    <text evidence="1">Cofactor biosynthesis; (R)-pantothenate biosynthesis; (R)-pantoate from 3-methyl-2-oxobutanoate: step 1/2.</text>
</comment>
<evidence type="ECO:0000256" key="1">
    <source>
        <dbReference type="ARBA" id="ARBA00005033"/>
    </source>
</evidence>
<comment type="function">
    <text evidence="5">Catalyzes the reversible reaction in which hydroxymethyl group from 5,10-methylenetetrahydrofolate is transferred onto alpha-ketoisovalerate to form ketopantoate.</text>
</comment>
<sequence length="255" mass="27724">MKKINFSKIGVGKKIVMLTAYDCQTATLLESAGVDIVLVGDSLGMVVLGYNNTRNVSMDDMLHHTRAVANGIKSTPIVADMPRGTYSLTKKAVSNARLLLKAGADAIKTEGLNPKVTSALIKAKIPVMGHLGLLPQTTKQYRVQGREEKDAEKILKQAMKLESLGVFAIVLECIPENLAEKITNTINIPTIGIGAGKHCSGQVLVTNDLLCLNPEFKPRFVKRYANLSASIKKAVTNFKQDVRLGRFPSKETSFQ</sequence>
<keyword evidence="9" id="KW-0489">Methyltransferase</keyword>
<feature type="binding site" evidence="5 8">
    <location>
        <position position="41"/>
    </location>
    <ligand>
        <name>Mg(2+)</name>
        <dbReference type="ChEBI" id="CHEBI:18420"/>
    </ligand>
</feature>
<dbReference type="Proteomes" id="UP000226592">
    <property type="component" value="Unassembled WGS sequence"/>
</dbReference>
<feature type="binding site" evidence="5 8">
    <location>
        <position position="110"/>
    </location>
    <ligand>
        <name>Mg(2+)</name>
        <dbReference type="ChEBI" id="CHEBI:18420"/>
    </ligand>
</feature>
<feature type="active site" description="Proton acceptor" evidence="5 6">
    <location>
        <position position="172"/>
    </location>
</feature>
<evidence type="ECO:0000256" key="7">
    <source>
        <dbReference type="PIRSR" id="PIRSR000388-2"/>
    </source>
</evidence>
<keyword evidence="3 5" id="KW-0808">Transferase</keyword>
<evidence type="ECO:0000256" key="4">
    <source>
        <dbReference type="ARBA" id="ARBA00022993"/>
    </source>
</evidence>
<keyword evidence="5 8" id="KW-0460">Magnesium</keyword>
<dbReference type="InterPro" id="IPR003700">
    <property type="entry name" value="Pantoate_hydroxy_MeTrfase"/>
</dbReference>
<gene>
    <name evidence="5 9" type="primary">panB</name>
    <name evidence="9" type="ORF">CL943_00950</name>
</gene>
<feature type="binding site" evidence="5 7">
    <location>
        <position position="108"/>
    </location>
    <ligand>
        <name>3-methyl-2-oxobutanoate</name>
        <dbReference type="ChEBI" id="CHEBI:11851"/>
    </ligand>
</feature>
<evidence type="ECO:0000256" key="6">
    <source>
        <dbReference type="PIRSR" id="PIRSR000388-1"/>
    </source>
</evidence>
<dbReference type="PANTHER" id="PTHR20881">
    <property type="entry name" value="3-METHYL-2-OXOBUTANOATE HYDROXYMETHYLTRANSFERASE"/>
    <property type="match status" value="1"/>
</dbReference>
<dbReference type="GO" id="GO:0032259">
    <property type="term" value="P:methylation"/>
    <property type="evidence" value="ECO:0007669"/>
    <property type="project" value="UniProtKB-KW"/>
</dbReference>
<organism evidence="9 10">
    <name type="scientific">Candidatus Iainarchaeum sp</name>
    <dbReference type="NCBI Taxonomy" id="3101447"/>
    <lineage>
        <taxon>Archaea</taxon>
        <taxon>Candidatus Iainarchaeota</taxon>
        <taxon>Candidatus Iainarchaeia</taxon>
        <taxon>Candidatus Iainarchaeales</taxon>
        <taxon>Candidatus Iainarchaeaceae</taxon>
        <taxon>Candidatus Iainarchaeum</taxon>
    </lineage>
</organism>
<dbReference type="PANTHER" id="PTHR20881:SF0">
    <property type="entry name" value="3-METHYL-2-OXOBUTANOATE HYDROXYMETHYLTRANSFERASE"/>
    <property type="match status" value="1"/>
</dbReference>
<comment type="caution">
    <text evidence="9">The sequence shown here is derived from an EMBL/GenBank/DDBJ whole genome shotgun (WGS) entry which is preliminary data.</text>
</comment>
<dbReference type="AlphaFoldDB" id="A0A2D6M0B2"/>
<feature type="binding site" evidence="5 8">
    <location>
        <position position="80"/>
    </location>
    <ligand>
        <name>Mg(2+)</name>
        <dbReference type="ChEBI" id="CHEBI:18420"/>
    </ligand>
</feature>
<dbReference type="HAMAP" id="MF_00156">
    <property type="entry name" value="PanB"/>
    <property type="match status" value="1"/>
</dbReference>
<dbReference type="SUPFAM" id="SSF51621">
    <property type="entry name" value="Phosphoenolpyruvate/pyruvate domain"/>
    <property type="match status" value="1"/>
</dbReference>
<dbReference type="GO" id="GO:0005737">
    <property type="term" value="C:cytoplasm"/>
    <property type="evidence" value="ECO:0007669"/>
    <property type="project" value="UniProtKB-SubCell"/>
</dbReference>